<dbReference type="NCBIfam" id="NF002490">
    <property type="entry name" value="PRK01777.1"/>
    <property type="match status" value="1"/>
</dbReference>
<dbReference type="SUPFAM" id="SSF54285">
    <property type="entry name" value="MoaD/ThiS"/>
    <property type="match status" value="1"/>
</dbReference>
<gene>
    <name evidence="3" type="ORF">AB4876_16250</name>
</gene>
<accession>A0ABV3U9D6</accession>
<dbReference type="Gene3D" id="3.10.20.280">
    <property type="entry name" value="RnfH-like"/>
    <property type="match status" value="1"/>
</dbReference>
<dbReference type="Pfam" id="PF03658">
    <property type="entry name" value="Ub-RnfH"/>
    <property type="match status" value="1"/>
</dbReference>
<sequence length="105" mass="11567">MDDNSKTIHVEVAYALPDKQRIVALELPEGTTVRAAALQSGLDKQFVELDLSAVDLGVFGKGVSKPEEQVLKNGDRVEIYRPLIVDPKEVRKQRAAKVKARKAAE</sequence>
<protein>
    <recommendedName>
        <fullName evidence="2">UPF0125 protein AB4876_16250</fullName>
    </recommendedName>
</protein>
<name>A0ABV3U9D6_9GAMM</name>
<evidence type="ECO:0000313" key="3">
    <source>
        <dbReference type="EMBL" id="MEX1670473.1"/>
    </source>
</evidence>
<comment type="similarity">
    <text evidence="1 2">Belongs to the UPF0125 (RnfH) family.</text>
</comment>
<dbReference type="EMBL" id="JBFRYA010000017">
    <property type="protein sequence ID" value="MEX1670473.1"/>
    <property type="molecule type" value="Genomic_DNA"/>
</dbReference>
<dbReference type="InterPro" id="IPR016155">
    <property type="entry name" value="Mopterin_synth/thiamin_S_b"/>
</dbReference>
<reference evidence="3 4" key="1">
    <citation type="journal article" date="2011" name="Int. J. Syst. Evol. Microbiol.">
        <title>Zhongshania antarctica gen. nov., sp. nov. and Zhongshania guokunii sp. nov., gammaproteobacteria respectively isolated from coastal attached (fast) ice and surface seawater of the Antarctic.</title>
        <authorList>
            <person name="Li H.J."/>
            <person name="Zhang X.Y."/>
            <person name="Chen C.X."/>
            <person name="Zhang Y.J."/>
            <person name="Gao Z.M."/>
            <person name="Yu Y."/>
            <person name="Chen X.L."/>
            <person name="Chen B."/>
            <person name="Zhang Y.Z."/>
        </authorList>
    </citation>
    <scope>NUCLEOTIDE SEQUENCE [LARGE SCALE GENOMIC DNA]</scope>
    <source>
        <strain evidence="3 4">ZS6-22T</strain>
    </source>
</reference>
<dbReference type="InterPro" id="IPR005346">
    <property type="entry name" value="RnfH"/>
</dbReference>
<proteinExistence type="inferred from homology"/>
<dbReference type="InterPro" id="IPR037021">
    <property type="entry name" value="RnfH_sf"/>
</dbReference>
<dbReference type="HAMAP" id="MF_00460">
    <property type="entry name" value="UPF0125_RnfH"/>
    <property type="match status" value="1"/>
</dbReference>
<comment type="caution">
    <text evidence="3">The sequence shown here is derived from an EMBL/GenBank/DDBJ whole genome shotgun (WGS) entry which is preliminary data.</text>
</comment>
<dbReference type="PANTHER" id="PTHR37483">
    <property type="entry name" value="UPF0125 PROTEIN RATB"/>
    <property type="match status" value="1"/>
</dbReference>
<dbReference type="RefSeq" id="WP_368382804.1">
    <property type="nucleotide sequence ID" value="NZ_JBFRYA010000017.1"/>
</dbReference>
<organism evidence="3 4">
    <name type="scientific">Zhongshania guokunii</name>
    <dbReference type="NCBI Taxonomy" id="641783"/>
    <lineage>
        <taxon>Bacteria</taxon>
        <taxon>Pseudomonadati</taxon>
        <taxon>Pseudomonadota</taxon>
        <taxon>Gammaproteobacteria</taxon>
        <taxon>Cellvibrionales</taxon>
        <taxon>Spongiibacteraceae</taxon>
        <taxon>Zhongshania</taxon>
    </lineage>
</organism>
<keyword evidence="4" id="KW-1185">Reference proteome</keyword>
<evidence type="ECO:0000313" key="4">
    <source>
        <dbReference type="Proteomes" id="UP001557485"/>
    </source>
</evidence>
<evidence type="ECO:0000256" key="2">
    <source>
        <dbReference type="HAMAP-Rule" id="MF_00460"/>
    </source>
</evidence>
<dbReference type="Proteomes" id="UP001557485">
    <property type="component" value="Unassembled WGS sequence"/>
</dbReference>
<dbReference type="PANTHER" id="PTHR37483:SF1">
    <property type="entry name" value="UPF0125 PROTEIN RATB"/>
    <property type="match status" value="1"/>
</dbReference>
<evidence type="ECO:0000256" key="1">
    <source>
        <dbReference type="ARBA" id="ARBA00010645"/>
    </source>
</evidence>